<dbReference type="Proteomes" id="UP000764045">
    <property type="component" value="Unassembled WGS sequence"/>
</dbReference>
<organism evidence="2 3">
    <name type="scientific">Marseilla massiliensis</name>
    <dbReference type="NCBI Taxonomy" id="1841864"/>
    <lineage>
        <taxon>Bacteria</taxon>
        <taxon>Pseudomonadati</taxon>
        <taxon>Bacteroidota</taxon>
        <taxon>Bacteroidia</taxon>
        <taxon>Bacteroidales</taxon>
        <taxon>Prevotellaceae</taxon>
        <taxon>Marseilla</taxon>
    </lineage>
</organism>
<feature type="chain" id="PRO_5037922344" evidence="1">
    <location>
        <begin position="19"/>
        <end position="190"/>
    </location>
</feature>
<dbReference type="AlphaFoldDB" id="A0A938WNL8"/>
<proteinExistence type="predicted"/>
<accession>A0A938WNL8</accession>
<feature type="signal peptide" evidence="1">
    <location>
        <begin position="1"/>
        <end position="18"/>
    </location>
</feature>
<evidence type="ECO:0000256" key="1">
    <source>
        <dbReference type="SAM" id="SignalP"/>
    </source>
</evidence>
<name>A0A938WNL8_9BACT</name>
<keyword evidence="1" id="KW-0732">Signal</keyword>
<dbReference type="RefSeq" id="WP_205109062.1">
    <property type="nucleotide sequence ID" value="NZ_CAWUJD010000001.1"/>
</dbReference>
<keyword evidence="3" id="KW-1185">Reference proteome</keyword>
<gene>
    <name evidence="2" type="ORF">H6B30_06990</name>
</gene>
<evidence type="ECO:0000313" key="2">
    <source>
        <dbReference type="EMBL" id="MBM6661499.1"/>
    </source>
</evidence>
<sequence length="190" mass="21817">MRQYFIFLCILFALFSCDSDTDALLSVDDDKCINGETRGGNLPYFVDFDIYGDKYKTFIVTSANNNGGVVVGDRGPFPFYLDGHTAVILADYSYIDLITPLTNLYFDDRGLWPSVYTYDYTLSMYVCRPIPIGEKIAIWASEEEYTNADLRAHDGDEEYFSKACDTFVCCYITTLRKNMVIVYDSVRWFD</sequence>
<reference evidence="2 3" key="1">
    <citation type="journal article" date="2021" name="Sci. Rep.">
        <title>The distribution of antibiotic resistance genes in chicken gut microbiota commensals.</title>
        <authorList>
            <person name="Juricova H."/>
            <person name="Matiasovicova J."/>
            <person name="Kubasova T."/>
            <person name="Cejkova D."/>
            <person name="Rychlik I."/>
        </authorList>
    </citation>
    <scope>NUCLEOTIDE SEQUENCE [LARGE SCALE GENOMIC DNA]</scope>
    <source>
        <strain evidence="2 3">An819</strain>
    </source>
</reference>
<protein>
    <submittedName>
        <fullName evidence="2">Uncharacterized protein</fullName>
    </submittedName>
</protein>
<evidence type="ECO:0000313" key="3">
    <source>
        <dbReference type="Proteomes" id="UP000764045"/>
    </source>
</evidence>
<comment type="caution">
    <text evidence="2">The sequence shown here is derived from an EMBL/GenBank/DDBJ whole genome shotgun (WGS) entry which is preliminary data.</text>
</comment>
<dbReference type="EMBL" id="JACJJL010000009">
    <property type="protein sequence ID" value="MBM6661499.1"/>
    <property type="molecule type" value="Genomic_DNA"/>
</dbReference>
<dbReference type="PROSITE" id="PS51257">
    <property type="entry name" value="PROKAR_LIPOPROTEIN"/>
    <property type="match status" value="1"/>
</dbReference>